<evidence type="ECO:0000313" key="3">
    <source>
        <dbReference type="Proteomes" id="UP001419268"/>
    </source>
</evidence>
<feature type="compositionally biased region" description="Pro residues" evidence="1">
    <location>
        <begin position="79"/>
        <end position="96"/>
    </location>
</feature>
<evidence type="ECO:0000256" key="1">
    <source>
        <dbReference type="SAM" id="MobiDB-lite"/>
    </source>
</evidence>
<organism evidence="2 3">
    <name type="scientific">Stephania cephalantha</name>
    <dbReference type="NCBI Taxonomy" id="152367"/>
    <lineage>
        <taxon>Eukaryota</taxon>
        <taxon>Viridiplantae</taxon>
        <taxon>Streptophyta</taxon>
        <taxon>Embryophyta</taxon>
        <taxon>Tracheophyta</taxon>
        <taxon>Spermatophyta</taxon>
        <taxon>Magnoliopsida</taxon>
        <taxon>Ranunculales</taxon>
        <taxon>Menispermaceae</taxon>
        <taxon>Menispermoideae</taxon>
        <taxon>Cissampelideae</taxon>
        <taxon>Stephania</taxon>
    </lineage>
</organism>
<comment type="caution">
    <text evidence="2">The sequence shown here is derived from an EMBL/GenBank/DDBJ whole genome shotgun (WGS) entry which is preliminary data.</text>
</comment>
<protein>
    <submittedName>
        <fullName evidence="2">Uncharacterized protein</fullName>
    </submittedName>
</protein>
<feature type="region of interest" description="Disordered" evidence="1">
    <location>
        <begin position="71"/>
        <end position="113"/>
    </location>
</feature>
<feature type="compositionally biased region" description="Low complexity" evidence="1">
    <location>
        <begin position="97"/>
        <end position="112"/>
    </location>
</feature>
<gene>
    <name evidence="2" type="ORF">Scep_027400</name>
</gene>
<proteinExistence type="predicted"/>
<evidence type="ECO:0000313" key="2">
    <source>
        <dbReference type="EMBL" id="KAK9088318.1"/>
    </source>
</evidence>
<dbReference type="EMBL" id="JBBNAG010000012">
    <property type="protein sequence ID" value="KAK9088318.1"/>
    <property type="molecule type" value="Genomic_DNA"/>
</dbReference>
<dbReference type="AlphaFoldDB" id="A0AAP0HH80"/>
<sequence length="126" mass="13695">MELGQPIDFRWLDASEPLLVEPAPRRRWLDPLPPLPVGQVPRRRWSELRRLPRSLRRPCAVLAPPSAWSNRAVAARRIPQPPPSASSPPQSSPPLVGPASAAAAARPDSSAAGRTSFGISFLLRGM</sequence>
<keyword evidence="3" id="KW-1185">Reference proteome</keyword>
<accession>A0AAP0HH80</accession>
<dbReference type="Proteomes" id="UP001419268">
    <property type="component" value="Unassembled WGS sequence"/>
</dbReference>
<reference evidence="2 3" key="1">
    <citation type="submission" date="2024-01" db="EMBL/GenBank/DDBJ databases">
        <title>Genome assemblies of Stephania.</title>
        <authorList>
            <person name="Yang L."/>
        </authorList>
    </citation>
    <scope>NUCLEOTIDE SEQUENCE [LARGE SCALE GENOMIC DNA]</scope>
    <source>
        <strain evidence="2">JXDWG</strain>
        <tissue evidence="2">Leaf</tissue>
    </source>
</reference>
<name>A0AAP0HH80_9MAGN</name>